<proteinExistence type="predicted"/>
<evidence type="ECO:0000313" key="1">
    <source>
        <dbReference type="EMBL" id="SHN11833.1"/>
    </source>
</evidence>
<accession>A0A1M7P5E8</accession>
<dbReference type="AlphaFoldDB" id="A0A1M7P5E8"/>
<dbReference type="RefSeq" id="WP_073210623.1">
    <property type="nucleotide sequence ID" value="NZ_FRCL01000014.1"/>
</dbReference>
<protein>
    <submittedName>
        <fullName evidence="1">Uncharacterized protein</fullName>
    </submittedName>
</protein>
<dbReference type="EMBL" id="FRCL01000014">
    <property type="protein sequence ID" value="SHN11833.1"/>
    <property type="molecule type" value="Genomic_DNA"/>
</dbReference>
<keyword evidence="2" id="KW-1185">Reference proteome</keyword>
<sequence length="231" mass="27658">MTKSTLYTNNRKAEELGFKMFVLHVENNHFDKIAEDAIKKHEEEILKLKEINKENTIVDSEVFYDILFREEELKALSEMKIIYSYKHFETSLKFLLNSSYKDLDKSKLYKWETISDILKIKKIDIRKLDCFNDIDELREVNNAIKHDAILKSRKIPVEFKDKDHLSYKDILTFYNRVEYAPVAFLKSLHDKIIIDRYQFDENRLEELVSQIEKSMEPKIAIEFANKILSKY</sequence>
<name>A0A1M7P5E8_9FLAO</name>
<dbReference type="OrthoDB" id="1437071at2"/>
<organism evidence="1 2">
    <name type="scientific">Flavobacterium xinjiangense</name>
    <dbReference type="NCBI Taxonomy" id="178356"/>
    <lineage>
        <taxon>Bacteria</taxon>
        <taxon>Pseudomonadati</taxon>
        <taxon>Bacteroidota</taxon>
        <taxon>Flavobacteriia</taxon>
        <taxon>Flavobacteriales</taxon>
        <taxon>Flavobacteriaceae</taxon>
        <taxon>Flavobacterium</taxon>
    </lineage>
</organism>
<dbReference type="Proteomes" id="UP000184092">
    <property type="component" value="Unassembled WGS sequence"/>
</dbReference>
<evidence type="ECO:0000313" key="2">
    <source>
        <dbReference type="Proteomes" id="UP000184092"/>
    </source>
</evidence>
<gene>
    <name evidence="1" type="ORF">SAMN05216269_1148</name>
</gene>
<reference evidence="2" key="1">
    <citation type="submission" date="2016-11" db="EMBL/GenBank/DDBJ databases">
        <authorList>
            <person name="Varghese N."/>
            <person name="Submissions S."/>
        </authorList>
    </citation>
    <scope>NUCLEOTIDE SEQUENCE [LARGE SCALE GENOMIC DNA]</scope>
    <source>
        <strain evidence="2">CGMCC 1.2749</strain>
    </source>
</reference>